<comment type="similarity">
    <text evidence="6">Belongs to the CsrA/RsmA family.</text>
</comment>
<dbReference type="GO" id="GO:0006109">
    <property type="term" value="P:regulation of carbohydrate metabolic process"/>
    <property type="evidence" value="ECO:0007669"/>
    <property type="project" value="UniProtKB-UniRule"/>
</dbReference>
<sequence>MLILSRRPGETIRIGDDIEVTVLSIVGNQVRIGVKAPRSLDVHRQEVYERIHGADEDHLPKAVGE</sequence>
<evidence type="ECO:0000313" key="7">
    <source>
        <dbReference type="EMBL" id="QEY73247.1"/>
    </source>
</evidence>
<dbReference type="NCBIfam" id="TIGR00202">
    <property type="entry name" value="csrA"/>
    <property type="match status" value="1"/>
</dbReference>
<dbReference type="EMBL" id="CP043626">
    <property type="protein sequence ID" value="QEY73247.1"/>
    <property type="molecule type" value="Genomic_DNA"/>
</dbReference>
<dbReference type="FunFam" id="2.60.40.4380:FF:000002">
    <property type="entry name" value="Translational regulator CsrA"/>
    <property type="match status" value="1"/>
</dbReference>
<accession>A0A9X7N114</accession>
<dbReference type="InterPro" id="IPR036107">
    <property type="entry name" value="CsrA_sf"/>
</dbReference>
<evidence type="ECO:0000256" key="1">
    <source>
        <dbReference type="ARBA" id="ARBA00022490"/>
    </source>
</evidence>
<dbReference type="Proteomes" id="UP000326659">
    <property type="component" value="Chromosome"/>
</dbReference>
<protein>
    <recommendedName>
        <fullName evidence="6">Translational regulator CsrA</fullName>
    </recommendedName>
    <alternativeName>
        <fullName evidence="6">Carbon storage regulator</fullName>
    </alternativeName>
</protein>
<evidence type="ECO:0000256" key="4">
    <source>
        <dbReference type="ARBA" id="ARBA00022884"/>
    </source>
</evidence>
<dbReference type="AlphaFoldDB" id="A0A9X7N114"/>
<dbReference type="GO" id="GO:0006402">
    <property type="term" value="P:mRNA catabolic process"/>
    <property type="evidence" value="ECO:0007669"/>
    <property type="project" value="InterPro"/>
</dbReference>
<dbReference type="KEGG" id="pden:F1C79_17475"/>
<keyword evidence="4 6" id="KW-0694">RNA-binding</keyword>
<evidence type="ECO:0000256" key="3">
    <source>
        <dbReference type="ARBA" id="ARBA00022845"/>
    </source>
</evidence>
<dbReference type="SUPFAM" id="SSF117130">
    <property type="entry name" value="CsrA-like"/>
    <property type="match status" value="1"/>
</dbReference>
<name>A0A9X7N114_PSEDE</name>
<dbReference type="RefSeq" id="WP_151188131.1">
    <property type="nucleotide sequence ID" value="NZ_CP043626.1"/>
</dbReference>
<keyword evidence="1 6" id="KW-0963">Cytoplasm</keyword>
<dbReference type="GO" id="GO:0005829">
    <property type="term" value="C:cytosol"/>
    <property type="evidence" value="ECO:0007669"/>
    <property type="project" value="TreeGrafter"/>
</dbReference>
<dbReference type="PANTHER" id="PTHR34984">
    <property type="entry name" value="CARBON STORAGE REGULATOR"/>
    <property type="match status" value="1"/>
</dbReference>
<dbReference type="Gene3D" id="2.60.40.4380">
    <property type="entry name" value="Translational regulator CsrA"/>
    <property type="match status" value="1"/>
</dbReference>
<dbReference type="OrthoDB" id="9809061at2"/>
<dbReference type="PANTHER" id="PTHR34984:SF1">
    <property type="entry name" value="CARBON STORAGE REGULATOR"/>
    <property type="match status" value="1"/>
</dbReference>
<keyword evidence="3 6" id="KW-0810">Translation regulation</keyword>
<keyword evidence="8" id="KW-1185">Reference proteome</keyword>
<reference evidence="7 8" key="1">
    <citation type="submission" date="2019-09" db="EMBL/GenBank/DDBJ databases">
        <title>Prosopis cineraria nodule microbiome.</title>
        <authorList>
            <person name="Chaluvadi S.R."/>
            <person name="Ali R."/>
            <person name="Wang X."/>
        </authorList>
    </citation>
    <scope>NUCLEOTIDE SEQUENCE [LARGE SCALE GENOMIC DNA]</scope>
    <source>
        <strain evidence="7 8">BG1</strain>
    </source>
</reference>
<dbReference type="InterPro" id="IPR003751">
    <property type="entry name" value="CsrA"/>
</dbReference>
<evidence type="ECO:0000313" key="8">
    <source>
        <dbReference type="Proteomes" id="UP000326659"/>
    </source>
</evidence>
<evidence type="ECO:0000256" key="2">
    <source>
        <dbReference type="ARBA" id="ARBA00022491"/>
    </source>
</evidence>
<evidence type="ECO:0000256" key="6">
    <source>
        <dbReference type="HAMAP-Rule" id="MF_00167"/>
    </source>
</evidence>
<dbReference type="GO" id="GO:0045947">
    <property type="term" value="P:negative regulation of translational initiation"/>
    <property type="evidence" value="ECO:0007669"/>
    <property type="project" value="UniProtKB-UniRule"/>
</dbReference>
<gene>
    <name evidence="6 7" type="primary">csrA</name>
    <name evidence="7" type="ORF">F1C79_17475</name>
</gene>
<evidence type="ECO:0000256" key="5">
    <source>
        <dbReference type="ARBA" id="ARBA00023159"/>
    </source>
</evidence>
<proteinExistence type="inferred from homology"/>
<organism evidence="7 8">
    <name type="scientific">Pseudomonas denitrificans</name>
    <dbReference type="NCBI Taxonomy" id="43306"/>
    <lineage>
        <taxon>Bacteria</taxon>
        <taxon>Pseudomonadati</taxon>
        <taxon>Pseudomonadota</taxon>
        <taxon>Gammaproteobacteria</taxon>
        <taxon>Pseudomonadales</taxon>
        <taxon>Pseudomonadaceae</taxon>
        <taxon>Halopseudomonas</taxon>
    </lineage>
</organism>
<keyword evidence="5 6" id="KW-0010">Activator</keyword>
<comment type="subunit">
    <text evidence="6">Homodimer; the beta-strands of each monomer intercalate to form a hydrophobic core, while the alpha-helices form wings that extend away from the core.</text>
</comment>
<dbReference type="NCBIfam" id="NF002469">
    <property type="entry name" value="PRK01712.1"/>
    <property type="match status" value="1"/>
</dbReference>
<comment type="function">
    <text evidence="6">A key translational regulator that binds mRNA to regulate translation initiation and/or mRNA stability. Mediates global changes in gene expression, shifting from rapid growth to stress survival by linking envelope stress, the stringent response and the catabolite repression systems. Usually binds in the 5'-UTR; binding at or near the Shine-Dalgarno sequence prevents ribosome-binding, repressing translation, binding elsewhere in the 5'-UTR can activate translation and/or stabilize the mRNA. Its function is antagonized by small RNA(s).</text>
</comment>
<dbReference type="Pfam" id="PF02599">
    <property type="entry name" value="CsrA"/>
    <property type="match status" value="1"/>
</dbReference>
<dbReference type="GO" id="GO:0048027">
    <property type="term" value="F:mRNA 5'-UTR binding"/>
    <property type="evidence" value="ECO:0007669"/>
    <property type="project" value="UniProtKB-UniRule"/>
</dbReference>
<dbReference type="GO" id="GO:0045948">
    <property type="term" value="P:positive regulation of translational initiation"/>
    <property type="evidence" value="ECO:0007669"/>
    <property type="project" value="UniProtKB-UniRule"/>
</dbReference>
<dbReference type="HAMAP" id="MF_00167">
    <property type="entry name" value="CsrA"/>
    <property type="match status" value="1"/>
</dbReference>
<keyword evidence="2 6" id="KW-0678">Repressor</keyword>
<comment type="subcellular location">
    <subcellularLocation>
        <location evidence="6">Cytoplasm</location>
    </subcellularLocation>
</comment>